<dbReference type="RefSeq" id="XP_049144955.1">
    <property type="nucleotide sequence ID" value="XM_049287812.1"/>
</dbReference>
<sequence length="611" mass="67750">MSCQPLNPALSLVFVPGGAIWIEQDMLIPESTSSDFTQVSSSLFMLLPRMAPVRHGRNPRRGSPQGLARWALLDGAFLKGPPIASRNALDCGKLYGPAVLISKPTETLTRTLRLSQYRAPGGLYTQDAADKCIPFRGKPSLNKGFHSKYCLILPNPRRHSRSDRRECSPSRMEYWMLAIACFWIGIEQSYAGYWEIGIAILRTLARPWSQRLQKARRRVGKLNASRLGHAKQRLLLVISTLITFGGGAPVESRSLSAYQQQAVYRDYPPDGRRDYSTYGIRAAVQSPATKLSILTRGISQTEIGARSIPRHKFDKNTGLMAASSLQPQSHRLFDIPIYAGDGARQRPQLVSNDFLESNIIFYQRGTSLDLEGKPFNMSTISPFKRGNLKFRRSWGLRLQSAYLALKIENRTCLRKGKWAGGRERSAKNWPPRSQRNSRRTAVSVSMGYMLVPSARLFGKRSFAFGCGLFTWTTAGNGSLAAYMASRPSSCPIPGPRAWPGSGVRTVGFGFYSAFLAELRFRAYIRKPKGHLIIKVAPYQGKEGRTTRRKVHRGGIVAWAGDIGAGRKFGGGLTRGVDDGRLIDAGAIVAERGFVISPSPMWTITTDFSPQQ</sequence>
<dbReference type="GeneID" id="73342822"/>
<dbReference type="Proteomes" id="UP000830671">
    <property type="component" value="Chromosome 4"/>
</dbReference>
<accession>A0A9Q8SV15</accession>
<dbReference type="EMBL" id="CP019476">
    <property type="protein sequence ID" value="UQC83336.1"/>
    <property type="molecule type" value="Genomic_DNA"/>
</dbReference>
<name>A0A9Q8SV15_9PEZI</name>
<protein>
    <submittedName>
        <fullName evidence="1">Uncharacterized protein</fullName>
    </submittedName>
</protein>
<evidence type="ECO:0000313" key="1">
    <source>
        <dbReference type="EMBL" id="UQC83336.1"/>
    </source>
</evidence>
<evidence type="ECO:0000313" key="2">
    <source>
        <dbReference type="Proteomes" id="UP000830671"/>
    </source>
</evidence>
<dbReference type="KEGG" id="clup:CLUP02_08831"/>
<gene>
    <name evidence="1" type="ORF">CLUP02_08831</name>
</gene>
<proteinExistence type="predicted"/>
<keyword evidence="2" id="KW-1185">Reference proteome</keyword>
<dbReference type="AlphaFoldDB" id="A0A9Q8SV15"/>
<organism evidence="1 2">
    <name type="scientific">Colletotrichum lupini</name>
    <dbReference type="NCBI Taxonomy" id="145971"/>
    <lineage>
        <taxon>Eukaryota</taxon>
        <taxon>Fungi</taxon>
        <taxon>Dikarya</taxon>
        <taxon>Ascomycota</taxon>
        <taxon>Pezizomycotina</taxon>
        <taxon>Sordariomycetes</taxon>
        <taxon>Hypocreomycetidae</taxon>
        <taxon>Glomerellales</taxon>
        <taxon>Glomerellaceae</taxon>
        <taxon>Colletotrichum</taxon>
        <taxon>Colletotrichum acutatum species complex</taxon>
    </lineage>
</organism>
<reference evidence="1" key="1">
    <citation type="journal article" date="2021" name="Mol. Plant Microbe Interact.">
        <title>Complete Genome Sequence of the Plant-Pathogenic Fungus Colletotrichum lupini.</title>
        <authorList>
            <person name="Baroncelli R."/>
            <person name="Pensec F."/>
            <person name="Da Lio D."/>
            <person name="Boufleur T."/>
            <person name="Vicente I."/>
            <person name="Sarrocco S."/>
            <person name="Picot A."/>
            <person name="Baraldi E."/>
            <person name="Sukno S."/>
            <person name="Thon M."/>
            <person name="Le Floch G."/>
        </authorList>
    </citation>
    <scope>NUCLEOTIDE SEQUENCE</scope>
    <source>
        <strain evidence="1">IMI 504893</strain>
    </source>
</reference>